<evidence type="ECO:0000259" key="3">
    <source>
        <dbReference type="PROSITE" id="PS50157"/>
    </source>
</evidence>
<dbReference type="Proteomes" id="UP000515129">
    <property type="component" value="Chromosome 17"/>
</dbReference>
<dbReference type="GO" id="GO:0005654">
    <property type="term" value="C:nucleoplasm"/>
    <property type="evidence" value="ECO:0007669"/>
    <property type="project" value="TreeGrafter"/>
</dbReference>
<sequence length="728" mass="81834">MYRGTSNPDYGRLPVPPSGFGHPAASFGPPPFCPPFGVPPGPPYCVPPPAPPPGRPYGAGNENYNRESFYENRPFASHTADQSGSTLINSLLKSANQLQLGHTSNNWSTQSLDEQNQEVRKKAEEFLRILEASDRIELPGDKNDSGTGDKHPSQTCSRSRGRSRPRSRSRSRGKSRGRSQARIRGKSRARSKTRSRSRTRGKSHTRAKSRVRSRSRSRSHGKSGTRSKSQSRPSPNQTKQSSRGTAEGNHNSSSASSGISLASSAMPDLFHGLKQILQNKDLDKHLPLVKNALLRSQECEMFSKQNTEDTRGMFPANQYAGFQNLEPEASAELRYGSMLPHERAGGDGGSFSNILSWNTPNQQPETKPAFQTVEDEEKFLYGEEEERSKPQAVTVPLAQTRSVRSPVHHLSKENQTHGLQEPKAHAVSASVPPAASGTTKVTPEECEKVRTLLRTIGLNPGMADICKMAARLKEKKGEQGTPASLSMLKPTLEALQALSRVTKTDDSRSNRSGSSHSNHDSKREGKKTNEKERDRREKQIQKKRKEYLVKELEGLLKQEGEGDLIPVMGFFCQRCEEFFGDMNSAERHVESHSHKDRNKTSGSQEQHRDAKRHEDQHHTSSHRRESPHSRSSRVYQDHKERSPDRKRTRDERSPHSTDIKVKKEPEGKDSKDESKDKYKEKRDKPDDDDDAESTKSEKKKKKKEKKMKKKEKKKKKDKEKKKAEKDSP</sequence>
<feature type="compositionally biased region" description="Basic and acidic residues" evidence="2">
    <location>
        <begin position="517"/>
        <end position="540"/>
    </location>
</feature>
<organism evidence="4 5">
    <name type="scientific">Carassius auratus</name>
    <name type="common">Goldfish</name>
    <dbReference type="NCBI Taxonomy" id="7957"/>
    <lineage>
        <taxon>Eukaryota</taxon>
        <taxon>Metazoa</taxon>
        <taxon>Chordata</taxon>
        <taxon>Craniata</taxon>
        <taxon>Vertebrata</taxon>
        <taxon>Euteleostomi</taxon>
        <taxon>Actinopterygii</taxon>
        <taxon>Neopterygii</taxon>
        <taxon>Teleostei</taxon>
        <taxon>Ostariophysi</taxon>
        <taxon>Cypriniformes</taxon>
        <taxon>Cyprinidae</taxon>
        <taxon>Cyprininae</taxon>
        <taxon>Carassius</taxon>
    </lineage>
</organism>
<gene>
    <name evidence="5" type="primary">LOC113117132</name>
</gene>
<evidence type="ECO:0000313" key="5">
    <source>
        <dbReference type="RefSeq" id="XP_026141344.1"/>
    </source>
</evidence>
<dbReference type="GO" id="GO:0008270">
    <property type="term" value="F:zinc ion binding"/>
    <property type="evidence" value="ECO:0007669"/>
    <property type="project" value="UniProtKB-KW"/>
</dbReference>
<reference evidence="5" key="1">
    <citation type="submission" date="2025-08" db="UniProtKB">
        <authorList>
            <consortium name="RefSeq"/>
        </authorList>
    </citation>
    <scope>IDENTIFICATION</scope>
    <source>
        <strain evidence="5">Wakin</strain>
        <tissue evidence="5">Muscle</tissue>
    </source>
</reference>
<feature type="region of interest" description="Disordered" evidence="2">
    <location>
        <begin position="586"/>
        <end position="728"/>
    </location>
</feature>
<feature type="compositionally biased region" description="Basic residues" evidence="2">
    <location>
        <begin position="159"/>
        <end position="225"/>
    </location>
</feature>
<dbReference type="InterPro" id="IPR013087">
    <property type="entry name" value="Znf_C2H2_type"/>
</dbReference>
<keyword evidence="1" id="KW-0479">Metal-binding</keyword>
<dbReference type="PANTHER" id="PTHR15577">
    <property type="entry name" value="ZINC FINGER CONTAINING PROTEIN"/>
    <property type="match status" value="1"/>
</dbReference>
<keyword evidence="4" id="KW-1185">Reference proteome</keyword>
<keyword evidence="1" id="KW-0863">Zinc-finger</keyword>
<dbReference type="RefSeq" id="XP_026141344.1">
    <property type="nucleotide sequence ID" value="XM_026285559.1"/>
</dbReference>
<dbReference type="KEGG" id="caua:113117132"/>
<dbReference type="PROSITE" id="PS00028">
    <property type="entry name" value="ZINC_FINGER_C2H2_1"/>
    <property type="match status" value="1"/>
</dbReference>
<dbReference type="GeneID" id="113117132"/>
<feature type="compositionally biased region" description="Basic and acidic residues" evidence="2">
    <location>
        <begin position="605"/>
        <end position="628"/>
    </location>
</feature>
<dbReference type="GO" id="GO:0045893">
    <property type="term" value="P:positive regulation of DNA-templated transcription"/>
    <property type="evidence" value="ECO:0007669"/>
    <property type="project" value="TreeGrafter"/>
</dbReference>
<dbReference type="AlphaFoldDB" id="A0A6P6R682"/>
<dbReference type="PROSITE" id="PS50157">
    <property type="entry name" value="ZINC_FINGER_C2H2_2"/>
    <property type="match status" value="1"/>
</dbReference>
<feature type="compositionally biased region" description="Basic residues" evidence="2">
    <location>
        <begin position="697"/>
        <end position="719"/>
    </location>
</feature>
<keyword evidence="1" id="KW-0862">Zinc</keyword>
<feature type="compositionally biased region" description="Polar residues" evidence="2">
    <location>
        <begin position="230"/>
        <end position="251"/>
    </location>
</feature>
<dbReference type="GO" id="GO:0045892">
    <property type="term" value="P:negative regulation of DNA-templated transcription"/>
    <property type="evidence" value="ECO:0007669"/>
    <property type="project" value="TreeGrafter"/>
</dbReference>
<name>A0A6P6R682_CARAU</name>
<feature type="compositionally biased region" description="Basic and acidic residues" evidence="2">
    <location>
        <begin position="635"/>
        <end position="685"/>
    </location>
</feature>
<evidence type="ECO:0000256" key="2">
    <source>
        <dbReference type="SAM" id="MobiDB-lite"/>
    </source>
</evidence>
<feature type="region of interest" description="Disordered" evidence="2">
    <location>
        <begin position="133"/>
        <end position="260"/>
    </location>
</feature>
<feature type="compositionally biased region" description="Basic and acidic residues" evidence="2">
    <location>
        <begin position="133"/>
        <end position="152"/>
    </location>
</feature>
<feature type="domain" description="C2H2-type" evidence="3">
    <location>
        <begin position="570"/>
        <end position="597"/>
    </location>
</feature>
<dbReference type="OrthoDB" id="9909793at2759"/>
<evidence type="ECO:0000313" key="4">
    <source>
        <dbReference type="Proteomes" id="UP000515129"/>
    </source>
</evidence>
<feature type="region of interest" description="Disordered" evidence="2">
    <location>
        <begin position="1"/>
        <end position="25"/>
    </location>
</feature>
<evidence type="ECO:0000256" key="1">
    <source>
        <dbReference type="PROSITE-ProRule" id="PRU00042"/>
    </source>
</evidence>
<protein>
    <submittedName>
        <fullName evidence="5">Serine/arginine repetitive matrix protein 2-like isoform X1</fullName>
    </submittedName>
</protein>
<dbReference type="InterPro" id="IPR055309">
    <property type="entry name" value="Znf318-like"/>
</dbReference>
<dbReference type="PANTHER" id="PTHR15577:SF2">
    <property type="entry name" value="ZINC FINGER PROTEIN 318"/>
    <property type="match status" value="1"/>
</dbReference>
<accession>A0A6P6R682</accession>
<feature type="region of interest" description="Disordered" evidence="2">
    <location>
        <begin position="501"/>
        <end position="540"/>
    </location>
</feature>
<proteinExistence type="predicted"/>